<keyword evidence="6 8" id="KW-0275">Fatty acid biosynthesis</keyword>
<feature type="domain" description="Lipoyl-binding" evidence="9">
    <location>
        <begin position="81"/>
        <end position="157"/>
    </location>
</feature>
<evidence type="ECO:0000313" key="11">
    <source>
        <dbReference type="Proteomes" id="UP001315967"/>
    </source>
</evidence>
<evidence type="ECO:0000256" key="5">
    <source>
        <dbReference type="ARBA" id="ARBA00023098"/>
    </source>
</evidence>
<keyword evidence="10" id="KW-0436">Ligase</keyword>
<evidence type="ECO:0000313" key="10">
    <source>
        <dbReference type="EMBL" id="UUX34268.1"/>
    </source>
</evidence>
<keyword evidence="4 8" id="KW-0276">Fatty acid metabolism</keyword>
<gene>
    <name evidence="10" type="primary">accB</name>
    <name evidence="10" type="ORF">NRE15_00945</name>
</gene>
<organism evidence="10 11">
    <name type="scientific">Fundicoccus culcitae</name>
    <dbReference type="NCBI Taxonomy" id="2969821"/>
    <lineage>
        <taxon>Bacteria</taxon>
        <taxon>Bacillati</taxon>
        <taxon>Bacillota</taxon>
        <taxon>Bacilli</taxon>
        <taxon>Lactobacillales</taxon>
        <taxon>Aerococcaceae</taxon>
        <taxon>Fundicoccus</taxon>
    </lineage>
</organism>
<keyword evidence="3 8" id="KW-0444">Lipid biosynthesis</keyword>
<dbReference type="PANTHER" id="PTHR45266:SF3">
    <property type="entry name" value="OXALOACETATE DECARBOXYLASE ALPHA CHAIN"/>
    <property type="match status" value="1"/>
</dbReference>
<evidence type="ECO:0000256" key="3">
    <source>
        <dbReference type="ARBA" id="ARBA00022516"/>
    </source>
</evidence>
<dbReference type="NCBIfam" id="TIGR00531">
    <property type="entry name" value="BCCP"/>
    <property type="match status" value="1"/>
</dbReference>
<proteinExistence type="predicted"/>
<dbReference type="Gene3D" id="2.40.50.100">
    <property type="match status" value="1"/>
</dbReference>
<evidence type="ECO:0000256" key="6">
    <source>
        <dbReference type="ARBA" id="ARBA00023160"/>
    </source>
</evidence>
<comment type="pathway">
    <text evidence="1 8">Lipid metabolism; fatty acid biosynthesis.</text>
</comment>
<keyword evidence="11" id="KW-1185">Reference proteome</keyword>
<evidence type="ECO:0000256" key="4">
    <source>
        <dbReference type="ARBA" id="ARBA00022832"/>
    </source>
</evidence>
<evidence type="ECO:0000256" key="8">
    <source>
        <dbReference type="RuleBase" id="RU364072"/>
    </source>
</evidence>
<dbReference type="InterPro" id="IPR001249">
    <property type="entry name" value="AcCoA_biotinCC"/>
</dbReference>
<keyword evidence="5 8" id="KW-0443">Lipid metabolism</keyword>
<evidence type="ECO:0000256" key="1">
    <source>
        <dbReference type="ARBA" id="ARBA00005194"/>
    </source>
</evidence>
<dbReference type="EMBL" id="CP102453">
    <property type="protein sequence ID" value="UUX34268.1"/>
    <property type="molecule type" value="Genomic_DNA"/>
</dbReference>
<dbReference type="GO" id="GO:0003989">
    <property type="term" value="F:acetyl-CoA carboxylase activity"/>
    <property type="evidence" value="ECO:0007669"/>
    <property type="project" value="UniProtKB-EC"/>
</dbReference>
<dbReference type="PROSITE" id="PS00188">
    <property type="entry name" value="BIOTIN"/>
    <property type="match status" value="1"/>
</dbReference>
<sequence>MQFQDLLTLIDKLDKSSVAYLEYQADHSHVVLSKTAKHDSITHVETGKSSSTEPIEGTQMAHVTQTDAVTVDESTSVEKSGELVPSPMVGVVYLQANPDAEPYVTVGKTVEKGDVICIIEAMKLMNEITAPQSGIIEEILVENESVVEFGQAIVRIK</sequence>
<accession>A0ABY5P695</accession>
<dbReference type="InterPro" id="IPR050709">
    <property type="entry name" value="Biotin_Carboxyl_Carrier/Decarb"/>
</dbReference>
<reference evidence="10 11" key="1">
    <citation type="submission" date="2022-08" db="EMBL/GenBank/DDBJ databases">
        <title>Aerococcaceae sp. nov isolated from spoiled eye mask.</title>
        <authorList>
            <person name="Zhou G."/>
            <person name="Xie X.-B."/>
            <person name="Shi Q.-S."/>
            <person name="Wang Y.-S."/>
            <person name="Wen X."/>
            <person name="Peng H."/>
            <person name="Yang X.-J."/>
            <person name="Tao H.-B."/>
            <person name="Huang X.-M."/>
        </authorList>
    </citation>
    <scope>NUCLEOTIDE SEQUENCE [LARGE SCALE GENOMIC DNA]</scope>
    <source>
        <strain evidence="11">DM20194951</strain>
    </source>
</reference>
<evidence type="ECO:0000256" key="2">
    <source>
        <dbReference type="ARBA" id="ARBA00017562"/>
    </source>
</evidence>
<dbReference type="Pfam" id="PF00364">
    <property type="entry name" value="Biotin_lipoyl"/>
    <property type="match status" value="1"/>
</dbReference>
<dbReference type="InterPro" id="IPR000089">
    <property type="entry name" value="Biotin_lipoyl"/>
</dbReference>
<comment type="function">
    <text evidence="8">This protein is a component of the acetyl coenzyme A carboxylase complex; first, biotin carboxylase catalyzes the carboxylation of the carrier protein and then the transcarboxylase transfers the carboxyl group to form malonyl-CoA.</text>
</comment>
<evidence type="ECO:0000259" key="9">
    <source>
        <dbReference type="PROSITE" id="PS50968"/>
    </source>
</evidence>
<protein>
    <recommendedName>
        <fullName evidence="2 8">Biotin carboxyl carrier protein of acetyl-CoA carboxylase</fullName>
    </recommendedName>
</protein>
<evidence type="ECO:0000256" key="7">
    <source>
        <dbReference type="ARBA" id="ARBA00023267"/>
    </source>
</evidence>
<dbReference type="InterPro" id="IPR001882">
    <property type="entry name" value="Biotin_BS"/>
</dbReference>
<keyword evidence="7 8" id="KW-0092">Biotin</keyword>
<dbReference type="SUPFAM" id="SSF51230">
    <property type="entry name" value="Single hybrid motif"/>
    <property type="match status" value="1"/>
</dbReference>
<dbReference type="Proteomes" id="UP001315967">
    <property type="component" value="Chromosome"/>
</dbReference>
<dbReference type="InterPro" id="IPR011053">
    <property type="entry name" value="Single_hybrid_motif"/>
</dbReference>
<dbReference type="PANTHER" id="PTHR45266">
    <property type="entry name" value="OXALOACETATE DECARBOXYLASE ALPHA CHAIN"/>
    <property type="match status" value="1"/>
</dbReference>
<dbReference type="RefSeq" id="WP_313793771.1">
    <property type="nucleotide sequence ID" value="NZ_CP102453.1"/>
</dbReference>
<dbReference type="PRINTS" id="PR01071">
    <property type="entry name" value="ACOABIOTINCC"/>
</dbReference>
<name>A0ABY5P695_9LACT</name>
<dbReference type="PROSITE" id="PS50968">
    <property type="entry name" value="BIOTINYL_LIPOYL"/>
    <property type="match status" value="1"/>
</dbReference>
<dbReference type="CDD" id="cd06850">
    <property type="entry name" value="biotinyl_domain"/>
    <property type="match status" value="1"/>
</dbReference>